<proteinExistence type="predicted"/>
<organism evidence="4 5">
    <name type="scientific">Clostridium punense</name>
    <dbReference type="NCBI Taxonomy" id="1054297"/>
    <lineage>
        <taxon>Bacteria</taxon>
        <taxon>Bacillati</taxon>
        <taxon>Bacillota</taxon>
        <taxon>Clostridia</taxon>
        <taxon>Eubacteriales</taxon>
        <taxon>Clostridiaceae</taxon>
        <taxon>Clostridium</taxon>
    </lineage>
</organism>
<evidence type="ECO:0000259" key="2">
    <source>
        <dbReference type="Pfam" id="PF00534"/>
    </source>
</evidence>
<dbReference type="CDD" id="cd03809">
    <property type="entry name" value="GT4_MtfB-like"/>
    <property type="match status" value="1"/>
</dbReference>
<dbReference type="Gene3D" id="3.40.50.2000">
    <property type="entry name" value="Glycogen Phosphorylase B"/>
    <property type="match status" value="2"/>
</dbReference>
<protein>
    <submittedName>
        <fullName evidence="4">Glycosyltransferase involved in cell wall biosynthesis</fullName>
    </submittedName>
</protein>
<dbReference type="InterPro" id="IPR028098">
    <property type="entry name" value="Glyco_trans_4-like_N"/>
</dbReference>
<evidence type="ECO:0000313" key="5">
    <source>
        <dbReference type="Proteomes" id="UP001519308"/>
    </source>
</evidence>
<reference evidence="4 5" key="1">
    <citation type="submission" date="2021-03" db="EMBL/GenBank/DDBJ databases">
        <title>Genomic Encyclopedia of Type Strains, Phase IV (KMG-IV): sequencing the most valuable type-strain genomes for metagenomic binning, comparative biology and taxonomic classification.</title>
        <authorList>
            <person name="Goeker M."/>
        </authorList>
    </citation>
    <scope>NUCLEOTIDE SEQUENCE [LARGE SCALE GENOMIC DNA]</scope>
    <source>
        <strain evidence="4 5">DSM 28650</strain>
    </source>
</reference>
<dbReference type="PANTHER" id="PTHR46401">
    <property type="entry name" value="GLYCOSYLTRANSFERASE WBBK-RELATED"/>
    <property type="match status" value="1"/>
</dbReference>
<keyword evidence="5" id="KW-1185">Reference proteome</keyword>
<dbReference type="Proteomes" id="UP001519308">
    <property type="component" value="Unassembled WGS sequence"/>
</dbReference>
<dbReference type="InterPro" id="IPR001296">
    <property type="entry name" value="Glyco_trans_1"/>
</dbReference>
<comment type="caution">
    <text evidence="4">The sequence shown here is derived from an EMBL/GenBank/DDBJ whole genome shotgun (WGS) entry which is preliminary data.</text>
</comment>
<feature type="domain" description="Glycosyl transferase family 1" evidence="2">
    <location>
        <begin position="190"/>
        <end position="346"/>
    </location>
</feature>
<dbReference type="Pfam" id="PF00534">
    <property type="entry name" value="Glycos_transf_1"/>
    <property type="match status" value="1"/>
</dbReference>
<dbReference type="RefSeq" id="WP_209649381.1">
    <property type="nucleotide sequence ID" value="NZ_JAGGLL010000005.1"/>
</dbReference>
<keyword evidence="1" id="KW-0808">Transferase</keyword>
<evidence type="ECO:0000313" key="4">
    <source>
        <dbReference type="EMBL" id="MBP2021184.1"/>
    </source>
</evidence>
<accession>A0ABS4K3F5</accession>
<evidence type="ECO:0000256" key="1">
    <source>
        <dbReference type="ARBA" id="ARBA00022679"/>
    </source>
</evidence>
<evidence type="ECO:0000259" key="3">
    <source>
        <dbReference type="Pfam" id="PF13439"/>
    </source>
</evidence>
<sequence length="374" mass="43438">MKIGIDLLWLKPQKNGGIESYIRNLLDGLDKYSAEDDKFILFVSKDNEESLKKYFKSKKFEKILCNIESNKVGKRIIWQNAHLNSLCLKNGVETLFTPVYSKPLINDKSLTYITTIHDLQALHYPEYFSKGKYYWLRFAWKRCAKTSDKIIAISEFVKRDIIGKLNIKEDRIKVIYNPIIENGELYEFNKLSNKLNIKSRDYFYTVSQLLPHKNLKTLLYTMKEIKDNEVEMPQKLIISGVGGKDKETLINLIRELDLEENVKLTGFVSNEERDSLYSNSAAFLFPSIFEGFGMPPIEAMKLGVKVITTKCSCIPEVTEGKAYYVNDSYNAKEWVDVIKKALKDEKVIKYSFEKYSLEAVTKEYLNCFREIAGR</sequence>
<dbReference type="PANTHER" id="PTHR46401:SF2">
    <property type="entry name" value="GLYCOSYLTRANSFERASE WBBK-RELATED"/>
    <property type="match status" value="1"/>
</dbReference>
<name>A0ABS4K3F5_9CLOT</name>
<dbReference type="Pfam" id="PF13439">
    <property type="entry name" value="Glyco_transf_4"/>
    <property type="match status" value="1"/>
</dbReference>
<dbReference type="SUPFAM" id="SSF53756">
    <property type="entry name" value="UDP-Glycosyltransferase/glycogen phosphorylase"/>
    <property type="match status" value="1"/>
</dbReference>
<gene>
    <name evidence="4" type="ORF">J2Z44_000971</name>
</gene>
<dbReference type="EMBL" id="JAGGLL010000005">
    <property type="protein sequence ID" value="MBP2021184.1"/>
    <property type="molecule type" value="Genomic_DNA"/>
</dbReference>
<feature type="domain" description="Glycosyltransferase subfamily 4-like N-terminal" evidence="3">
    <location>
        <begin position="16"/>
        <end position="179"/>
    </location>
</feature>